<dbReference type="EMBL" id="UPXX01000014">
    <property type="protein sequence ID" value="VBB42694.1"/>
    <property type="molecule type" value="Genomic_DNA"/>
</dbReference>
<feature type="binding site" evidence="6">
    <location>
        <position position="82"/>
    </location>
    <ligand>
        <name>S-adenosyl-L-methionine</name>
        <dbReference type="ChEBI" id="CHEBI:59789"/>
    </ligand>
</feature>
<evidence type="ECO:0000256" key="3">
    <source>
        <dbReference type="ARBA" id="ARBA00022603"/>
    </source>
</evidence>
<dbReference type="GO" id="GO:0070043">
    <property type="term" value="F:rRNA (guanine-N7-)-methyltransferase activity"/>
    <property type="evidence" value="ECO:0007669"/>
    <property type="project" value="UniProtKB-UniRule"/>
</dbReference>
<dbReference type="AlphaFoldDB" id="A0A653A3W2"/>
<comment type="similarity">
    <text evidence="6">Belongs to the methyltransferase superfamily. RNA methyltransferase RsmG family.</text>
</comment>
<dbReference type="GO" id="GO:0005829">
    <property type="term" value="C:cytosol"/>
    <property type="evidence" value="ECO:0007669"/>
    <property type="project" value="TreeGrafter"/>
</dbReference>
<dbReference type="NCBIfam" id="TIGR00138">
    <property type="entry name" value="rsmG_gidB"/>
    <property type="match status" value="1"/>
</dbReference>
<dbReference type="SUPFAM" id="SSF53335">
    <property type="entry name" value="S-adenosyl-L-methionine-dependent methyltransferases"/>
    <property type="match status" value="1"/>
</dbReference>
<dbReference type="InterPro" id="IPR029063">
    <property type="entry name" value="SAM-dependent_MTases_sf"/>
</dbReference>
<evidence type="ECO:0000256" key="2">
    <source>
        <dbReference type="ARBA" id="ARBA00022552"/>
    </source>
</evidence>
<dbReference type="InterPro" id="IPR029028">
    <property type="entry name" value="Alpha/beta_knot_MTases"/>
</dbReference>
<dbReference type="Pfam" id="PF00588">
    <property type="entry name" value="SpoU_methylase"/>
    <property type="match status" value="1"/>
</dbReference>
<dbReference type="Gene3D" id="3.40.1280.10">
    <property type="match status" value="1"/>
</dbReference>
<comment type="function">
    <text evidence="6">Specifically methylates the N7 position of a guanine in 16S rRNA.</text>
</comment>
<dbReference type="CDD" id="cd18095">
    <property type="entry name" value="SpoU-like_rRNA-MTase"/>
    <property type="match status" value="1"/>
</dbReference>
<sequence length="490" mass="53618">MRPGLKAMIALFERSGITLSEQEARQFWQFHTHLRERNAELDLTRITHFDNMVLKHYVDCSLVPQLIDLPSPLLDIGSGAGFPGIPIKIRRPEVELILAEGRRKRVDFLQEVCDLLGLSGVTIVHATIKPDFDLPVQGVITRAVETIGRTLARVEPFLPPGGDVILMKGPHCDEELAEASRRLGETYELKRDIAYIIPQTPHRRRLIVFKRREGAGPRMRRPLTAGAAPRAAAAPQREVAEITSAANPFFKDLQKMTRARGIKKLGTALFWGAKNIAEVLADFAAQTAGIIYCQGEDAPDLPLPDGLPAYALARELFRQIDLFDTRYPVLLVRPPSMETWSAAGAPPGCTLLVPFQDPANVGAVIRTAAAFAVDRVVLLQEASHPFHPKAVRAAGSTLFRVPLLEGPSIEALQPDRLPLIALSPAGRDIGRFRFPERFCLIPGLEGPGLTDALAEAETLSIPMARGVESLNAALAAGIALYLWRRGLSSG</sequence>
<dbReference type="InterPro" id="IPR003682">
    <property type="entry name" value="rRNA_ssu_MeTfrase_G"/>
</dbReference>
<organism evidence="8">
    <name type="scientific">Uncultured Desulfatiglans sp</name>
    <dbReference type="NCBI Taxonomy" id="1748965"/>
    <lineage>
        <taxon>Bacteria</taxon>
        <taxon>Pseudomonadati</taxon>
        <taxon>Thermodesulfobacteriota</taxon>
        <taxon>Desulfobacteria</taxon>
        <taxon>Desulfatiglandales</taxon>
        <taxon>Desulfatiglandaceae</taxon>
        <taxon>Desulfatiglans</taxon>
        <taxon>environmental samples</taxon>
    </lineage>
</organism>
<dbReference type="Gene3D" id="3.40.50.150">
    <property type="entry name" value="Vaccinia Virus protein VP39"/>
    <property type="match status" value="1"/>
</dbReference>
<dbReference type="InterPro" id="IPR029026">
    <property type="entry name" value="tRNA_m1G_MTases_N"/>
</dbReference>
<name>A0A653A3W2_UNCDX</name>
<keyword evidence="5 6" id="KW-0949">S-adenosyl-L-methionine</keyword>
<dbReference type="EC" id="2.1.1.-" evidence="6"/>
<protein>
    <recommendedName>
        <fullName evidence="6">Ribosomal RNA small subunit methyltransferase G</fullName>
        <ecNumber evidence="6">2.1.1.-</ecNumber>
    </recommendedName>
    <alternativeName>
        <fullName evidence="6">16S rRNA 7-methylguanosine methyltransferase</fullName>
        <shortName evidence="6">16S rRNA m7G methyltransferase</shortName>
    </alternativeName>
</protein>
<evidence type="ECO:0000256" key="4">
    <source>
        <dbReference type="ARBA" id="ARBA00022679"/>
    </source>
</evidence>
<evidence type="ECO:0000256" key="1">
    <source>
        <dbReference type="ARBA" id="ARBA00022490"/>
    </source>
</evidence>
<dbReference type="InterPro" id="IPR001537">
    <property type="entry name" value="SpoU_MeTrfase"/>
</dbReference>
<keyword evidence="4 6" id="KW-0808">Transferase</keyword>
<gene>
    <name evidence="6 8" type="primary">rsmG</name>
    <name evidence="8" type="ORF">TRIP_B210016</name>
</gene>
<reference evidence="8" key="1">
    <citation type="submission" date="2018-07" db="EMBL/GenBank/DDBJ databases">
        <authorList>
            <consortium name="Genoscope - CEA"/>
            <person name="William W."/>
        </authorList>
    </citation>
    <scope>NUCLEOTIDE SEQUENCE</scope>
    <source>
        <strain evidence="8">IK1</strain>
    </source>
</reference>
<comment type="subcellular location">
    <subcellularLocation>
        <location evidence="6">Cytoplasm</location>
    </subcellularLocation>
</comment>
<dbReference type="PANTHER" id="PTHR31760:SF0">
    <property type="entry name" value="S-ADENOSYL-L-METHIONINE-DEPENDENT METHYLTRANSFERASES SUPERFAMILY PROTEIN"/>
    <property type="match status" value="1"/>
</dbReference>
<evidence type="ECO:0000259" key="7">
    <source>
        <dbReference type="Pfam" id="PF00588"/>
    </source>
</evidence>
<dbReference type="PANTHER" id="PTHR31760">
    <property type="entry name" value="S-ADENOSYL-L-METHIONINE-DEPENDENT METHYLTRANSFERASES SUPERFAMILY PROTEIN"/>
    <property type="match status" value="1"/>
</dbReference>
<feature type="binding site" evidence="6">
    <location>
        <position position="77"/>
    </location>
    <ligand>
        <name>S-adenosyl-L-methionine</name>
        <dbReference type="ChEBI" id="CHEBI:59789"/>
    </ligand>
</feature>
<proteinExistence type="inferred from homology"/>
<evidence type="ECO:0000313" key="8">
    <source>
        <dbReference type="EMBL" id="VBB42694.1"/>
    </source>
</evidence>
<dbReference type="HAMAP" id="MF_00074">
    <property type="entry name" value="16SrRNA_methyltr_G"/>
    <property type="match status" value="1"/>
</dbReference>
<feature type="binding site" evidence="6">
    <location>
        <position position="142"/>
    </location>
    <ligand>
        <name>S-adenosyl-L-methionine</name>
        <dbReference type="ChEBI" id="CHEBI:59789"/>
    </ligand>
</feature>
<feature type="domain" description="tRNA/rRNA methyltransferase SpoU type" evidence="7">
    <location>
        <begin position="352"/>
        <end position="481"/>
    </location>
</feature>
<evidence type="ECO:0000256" key="5">
    <source>
        <dbReference type="ARBA" id="ARBA00022691"/>
    </source>
</evidence>
<evidence type="ECO:0000256" key="6">
    <source>
        <dbReference type="HAMAP-Rule" id="MF_00074"/>
    </source>
</evidence>
<dbReference type="SUPFAM" id="SSF75217">
    <property type="entry name" value="alpha/beta knot"/>
    <property type="match status" value="1"/>
</dbReference>
<dbReference type="Pfam" id="PF02527">
    <property type="entry name" value="GidB"/>
    <property type="match status" value="1"/>
</dbReference>
<dbReference type="GO" id="GO:0003723">
    <property type="term" value="F:RNA binding"/>
    <property type="evidence" value="ECO:0007669"/>
    <property type="project" value="InterPro"/>
</dbReference>
<keyword evidence="3 6" id="KW-0489">Methyltransferase</keyword>
<keyword evidence="1 6" id="KW-0963">Cytoplasm</keyword>
<accession>A0A653A3W2</accession>
<comment type="caution">
    <text evidence="6">Lacks conserved residue(s) required for the propagation of feature annotation.</text>
</comment>
<keyword evidence="2 6" id="KW-0698">rRNA processing</keyword>